<feature type="compositionally biased region" description="Basic and acidic residues" evidence="10">
    <location>
        <begin position="471"/>
        <end position="489"/>
    </location>
</feature>
<accession>A0A9K3PR19</accession>
<feature type="region of interest" description="Disordered" evidence="10">
    <location>
        <begin position="681"/>
        <end position="738"/>
    </location>
</feature>
<feature type="region of interest" description="Disordered" evidence="10">
    <location>
        <begin position="263"/>
        <end position="293"/>
    </location>
</feature>
<protein>
    <submittedName>
        <fullName evidence="12">PHD-finger domain containing protein</fullName>
    </submittedName>
</protein>
<dbReference type="CDD" id="cd15504">
    <property type="entry name" value="PHD_PRHA_like"/>
    <property type="match status" value="1"/>
</dbReference>
<dbReference type="GO" id="GO:0003677">
    <property type="term" value="F:DNA binding"/>
    <property type="evidence" value="ECO:0007669"/>
    <property type="project" value="UniProtKB-KW"/>
</dbReference>
<comment type="caution">
    <text evidence="12">The sequence shown here is derived from an EMBL/GenBank/DDBJ whole genome shotgun (WGS) entry which is preliminary data.</text>
</comment>
<dbReference type="InterPro" id="IPR019787">
    <property type="entry name" value="Znf_PHD-finger"/>
</dbReference>
<keyword evidence="7" id="KW-0804">Transcription</keyword>
<keyword evidence="8" id="KW-0539">Nucleus</keyword>
<evidence type="ECO:0000256" key="5">
    <source>
        <dbReference type="ARBA" id="ARBA00023015"/>
    </source>
</evidence>
<dbReference type="GO" id="GO:0045814">
    <property type="term" value="P:negative regulation of gene expression, epigenetic"/>
    <property type="evidence" value="ECO:0007669"/>
    <property type="project" value="TreeGrafter"/>
</dbReference>
<feature type="compositionally biased region" description="Basic and acidic residues" evidence="10">
    <location>
        <begin position="706"/>
        <end position="722"/>
    </location>
</feature>
<evidence type="ECO:0000256" key="10">
    <source>
        <dbReference type="SAM" id="MobiDB-lite"/>
    </source>
</evidence>
<feature type="domain" description="PHD-type" evidence="11">
    <location>
        <begin position="169"/>
        <end position="257"/>
    </location>
</feature>
<dbReference type="InterPro" id="IPR045876">
    <property type="entry name" value="PRHA-like_PHD-finger"/>
</dbReference>
<evidence type="ECO:0000313" key="13">
    <source>
        <dbReference type="Proteomes" id="UP000693970"/>
    </source>
</evidence>
<dbReference type="AlphaFoldDB" id="A0A9K3PR19"/>
<keyword evidence="5" id="KW-0805">Transcription regulation</keyword>
<feature type="region of interest" description="Disordered" evidence="10">
    <location>
        <begin position="838"/>
        <end position="881"/>
    </location>
</feature>
<proteinExistence type="predicted"/>
<name>A0A9K3PR19_9STRA</name>
<feature type="compositionally biased region" description="Polar residues" evidence="10">
    <location>
        <begin position="68"/>
        <end position="77"/>
    </location>
</feature>
<evidence type="ECO:0000256" key="3">
    <source>
        <dbReference type="ARBA" id="ARBA00022771"/>
    </source>
</evidence>
<evidence type="ECO:0000256" key="9">
    <source>
        <dbReference type="PROSITE-ProRule" id="PRU00146"/>
    </source>
</evidence>
<reference evidence="12" key="1">
    <citation type="journal article" date="2021" name="Sci. Rep.">
        <title>Diploid genomic architecture of Nitzschia inconspicua, an elite biomass production diatom.</title>
        <authorList>
            <person name="Oliver A."/>
            <person name="Podell S."/>
            <person name="Pinowska A."/>
            <person name="Traller J.C."/>
            <person name="Smith S.R."/>
            <person name="McClure R."/>
            <person name="Beliaev A."/>
            <person name="Bohutskyi P."/>
            <person name="Hill E.A."/>
            <person name="Rabines A."/>
            <person name="Zheng H."/>
            <person name="Allen L.Z."/>
            <person name="Kuo A."/>
            <person name="Grigoriev I.V."/>
            <person name="Allen A.E."/>
            <person name="Hazlebeck D."/>
            <person name="Allen E.E."/>
        </authorList>
    </citation>
    <scope>NUCLEOTIDE SEQUENCE</scope>
    <source>
        <strain evidence="12">Hildebrandi</strain>
    </source>
</reference>
<dbReference type="EMBL" id="JAGRRH010000015">
    <property type="protein sequence ID" value="KAG7356800.1"/>
    <property type="molecule type" value="Genomic_DNA"/>
</dbReference>
<gene>
    <name evidence="12" type="ORF">IV203_001486</name>
</gene>
<feature type="compositionally biased region" description="Acidic residues" evidence="10">
    <location>
        <begin position="859"/>
        <end position="872"/>
    </location>
</feature>
<feature type="compositionally biased region" description="Basic and acidic residues" evidence="10">
    <location>
        <begin position="27"/>
        <end position="51"/>
    </location>
</feature>
<dbReference type="InterPro" id="IPR001965">
    <property type="entry name" value="Znf_PHD"/>
</dbReference>
<evidence type="ECO:0000256" key="4">
    <source>
        <dbReference type="ARBA" id="ARBA00022833"/>
    </source>
</evidence>
<feature type="region of interest" description="Disordered" evidence="10">
    <location>
        <begin position="471"/>
        <end position="547"/>
    </location>
</feature>
<comment type="subcellular location">
    <subcellularLocation>
        <location evidence="1">Nucleus</location>
    </subcellularLocation>
</comment>
<feature type="region of interest" description="Disordered" evidence="10">
    <location>
        <begin position="754"/>
        <end position="815"/>
    </location>
</feature>
<keyword evidence="4" id="KW-0862">Zinc</keyword>
<dbReference type="InterPro" id="IPR019786">
    <property type="entry name" value="Zinc_finger_PHD-type_CS"/>
</dbReference>
<dbReference type="PROSITE" id="PS01359">
    <property type="entry name" value="ZF_PHD_1"/>
    <property type="match status" value="2"/>
</dbReference>
<dbReference type="GO" id="GO:0008270">
    <property type="term" value="F:zinc ion binding"/>
    <property type="evidence" value="ECO:0007669"/>
    <property type="project" value="UniProtKB-KW"/>
</dbReference>
<feature type="compositionally biased region" description="Basic and acidic residues" evidence="10">
    <location>
        <begin position="120"/>
        <end position="134"/>
    </location>
</feature>
<sequence>MAPKVKSASVKNSTECKKGKASVSAKPGDRRNVGHTNKDKNTNQTEREIRSHGLNGQNDNHGDDINSDAASSLSSTPILVLKRMKRRKQRGSPARNRLESGRSAITKSTVVKKPSSASSRNDRKDEKRTKKAETPKASNSTRKNNAKESSGVQKESNDDSTGSSSEQEEAACCLCFCGVDCSDRALFFPKDRKEELEDDEDYYFGLEDPYLEEELYDRNNALVYCDSCNRLYHQKCHFVPLLVIPRGDWNCLICSIQQQQQQQAKPTKTISPSHKKRKRSSGKMSSSKDDVESLPIHDNKEWRKFLNRKVTDHLFQTPTRADEIQTIPGNAVGDVKSLQKEWEIASAVYKAQLWHRQMKQFKTFLTSQASNIRRTNTALATMTSTKRNRQYFSGNGARSQELAQTIVQQTGAKFKIRNAFISLETLRIRDEPVDFACLVSWCKQHPQHAAHVFPFGAEKWKNDRRIVPRTEERKIENAKGNHIDLDTSIKGKSGHGVPSEINVNGKKASMATNPSKSAGEKERKTKSSTSVTKAKNGHQRGDEDDDSGISLDNLQCSVCMIGDSTDENDVILCDGQNCHRAFHMKCVYPAVSMDDVENEEEDWFCPICTGVSTLMGEMHDLCIGSEDPDIEDESMASWDDIMDIFPDSEWEYQTALKLLKGKRNAVTQRLLAMYLGENINDQPVQMPVGSDSEDENDYSLFDEQSFAERKKREREAVEKSDSDDSTTSSQATLVAMSSVEDVDRDELAALAADGEMLHDDECSAAGSEDGSDEGRMRKSRRLRKKMLHADGDDSRSVENGADFSEANIIEGKRRRTKVDYRKLNEALFGCLDEKQNRQLDDKDEFKVDRRKAGKKNSSEESDSDSSGSDEDTSVNSSDEGN</sequence>
<feature type="compositionally biased region" description="Polar residues" evidence="10">
    <location>
        <begin position="136"/>
        <end position="163"/>
    </location>
</feature>
<feature type="domain" description="PHD-type" evidence="11">
    <location>
        <begin position="553"/>
        <end position="611"/>
    </location>
</feature>
<dbReference type="PANTHER" id="PTHR12628:SF10">
    <property type="entry name" value="HOMEOBOX DOMAIN-CONTAINING PROTEIN"/>
    <property type="match status" value="1"/>
</dbReference>
<evidence type="ECO:0000256" key="2">
    <source>
        <dbReference type="ARBA" id="ARBA00022723"/>
    </source>
</evidence>
<feature type="compositionally biased region" description="Basic and acidic residues" evidence="10">
    <location>
        <begin position="838"/>
        <end position="847"/>
    </location>
</feature>
<organism evidence="12 13">
    <name type="scientific">Nitzschia inconspicua</name>
    <dbReference type="NCBI Taxonomy" id="303405"/>
    <lineage>
        <taxon>Eukaryota</taxon>
        <taxon>Sar</taxon>
        <taxon>Stramenopiles</taxon>
        <taxon>Ochrophyta</taxon>
        <taxon>Bacillariophyta</taxon>
        <taxon>Bacillariophyceae</taxon>
        <taxon>Bacillariophycidae</taxon>
        <taxon>Bacillariales</taxon>
        <taxon>Bacillariaceae</taxon>
        <taxon>Nitzschia</taxon>
    </lineage>
</organism>
<feature type="compositionally biased region" description="Basic and acidic residues" evidence="10">
    <location>
        <begin position="787"/>
        <end position="796"/>
    </location>
</feature>
<evidence type="ECO:0000256" key="1">
    <source>
        <dbReference type="ARBA" id="ARBA00004123"/>
    </source>
</evidence>
<dbReference type="SMART" id="SM00249">
    <property type="entry name" value="PHD"/>
    <property type="match status" value="2"/>
</dbReference>
<evidence type="ECO:0000313" key="12">
    <source>
        <dbReference type="EMBL" id="KAG7356800.1"/>
    </source>
</evidence>
<feature type="compositionally biased region" description="Polar residues" evidence="10">
    <location>
        <begin position="103"/>
        <end position="119"/>
    </location>
</feature>
<dbReference type="PROSITE" id="PS50016">
    <property type="entry name" value="ZF_PHD_2"/>
    <property type="match status" value="2"/>
</dbReference>
<dbReference type="Pfam" id="PF00628">
    <property type="entry name" value="PHD"/>
    <property type="match status" value="2"/>
</dbReference>
<dbReference type="OrthoDB" id="1903104at2759"/>
<keyword evidence="6" id="KW-0238">DNA-binding</keyword>
<evidence type="ECO:0000256" key="6">
    <source>
        <dbReference type="ARBA" id="ARBA00023125"/>
    </source>
</evidence>
<evidence type="ECO:0000259" key="11">
    <source>
        <dbReference type="PROSITE" id="PS50016"/>
    </source>
</evidence>
<feature type="compositionally biased region" description="Basic residues" evidence="10">
    <location>
        <begin position="777"/>
        <end position="786"/>
    </location>
</feature>
<dbReference type="Proteomes" id="UP000693970">
    <property type="component" value="Unassembled WGS sequence"/>
</dbReference>
<dbReference type="GO" id="GO:0005634">
    <property type="term" value="C:nucleus"/>
    <property type="evidence" value="ECO:0007669"/>
    <property type="project" value="UniProtKB-SubCell"/>
</dbReference>
<evidence type="ECO:0000256" key="8">
    <source>
        <dbReference type="ARBA" id="ARBA00023242"/>
    </source>
</evidence>
<keyword evidence="2" id="KW-0479">Metal-binding</keyword>
<reference evidence="12" key="2">
    <citation type="submission" date="2021-04" db="EMBL/GenBank/DDBJ databases">
        <authorList>
            <person name="Podell S."/>
        </authorList>
    </citation>
    <scope>NUCLEOTIDE SEQUENCE</scope>
    <source>
        <strain evidence="12">Hildebrandi</strain>
    </source>
</reference>
<keyword evidence="3 9" id="KW-0863">Zinc-finger</keyword>
<dbReference type="PANTHER" id="PTHR12628">
    <property type="entry name" value="POLYCOMB-LIKE TRANSCRIPTION FACTOR"/>
    <property type="match status" value="1"/>
</dbReference>
<evidence type="ECO:0000256" key="7">
    <source>
        <dbReference type="ARBA" id="ARBA00023163"/>
    </source>
</evidence>
<feature type="region of interest" description="Disordered" evidence="10">
    <location>
        <begin position="1"/>
        <end position="163"/>
    </location>
</feature>
<dbReference type="GO" id="GO:0003682">
    <property type="term" value="F:chromatin binding"/>
    <property type="evidence" value="ECO:0007669"/>
    <property type="project" value="TreeGrafter"/>
</dbReference>
<keyword evidence="13" id="KW-1185">Reference proteome</keyword>